<evidence type="ECO:0000313" key="1">
    <source>
        <dbReference type="EMBL" id="QHU21058.1"/>
    </source>
</evidence>
<dbReference type="AlphaFoldDB" id="A0A6C0KXK1"/>
<proteinExistence type="predicted"/>
<dbReference type="EMBL" id="MN740977">
    <property type="protein sequence ID" value="QHU21058.1"/>
    <property type="molecule type" value="Genomic_DNA"/>
</dbReference>
<sequence length="72" mass="8445">MICNSANTLSLILQIKKLTEKYPELHQILDYIGEEGYCNTDDIEYEKKVKNLYKNTVMSLIRIVYDITVTKK</sequence>
<name>A0A6C0KXK1_9ZZZZ</name>
<accession>A0A6C0KXK1</accession>
<reference evidence="1" key="1">
    <citation type="journal article" date="2020" name="Nature">
        <title>Giant virus diversity and host interactions through global metagenomics.</title>
        <authorList>
            <person name="Schulz F."/>
            <person name="Roux S."/>
            <person name="Paez-Espino D."/>
            <person name="Jungbluth S."/>
            <person name="Walsh D.A."/>
            <person name="Denef V.J."/>
            <person name="McMahon K.D."/>
            <person name="Konstantinidis K.T."/>
            <person name="Eloe-Fadrosh E.A."/>
            <person name="Kyrpides N.C."/>
            <person name="Woyke T."/>
        </authorList>
    </citation>
    <scope>NUCLEOTIDE SEQUENCE</scope>
    <source>
        <strain evidence="1">GVMAG-S-3300013094-100</strain>
    </source>
</reference>
<organism evidence="1">
    <name type="scientific">viral metagenome</name>
    <dbReference type="NCBI Taxonomy" id="1070528"/>
    <lineage>
        <taxon>unclassified sequences</taxon>
        <taxon>metagenomes</taxon>
        <taxon>organismal metagenomes</taxon>
    </lineage>
</organism>
<protein>
    <submittedName>
        <fullName evidence="1">Uncharacterized protein</fullName>
    </submittedName>
</protein>